<keyword evidence="7" id="KW-0443">Lipid metabolism</keyword>
<keyword evidence="3" id="KW-0153">Cholesterol metabolism</keyword>
<evidence type="ECO:0000256" key="12">
    <source>
        <dbReference type="ARBA" id="ARBA00049645"/>
    </source>
</evidence>
<evidence type="ECO:0000256" key="4">
    <source>
        <dbReference type="ARBA" id="ARBA00022630"/>
    </source>
</evidence>
<dbReference type="PANTHER" id="PTHR47470">
    <property type="entry name" value="CHOLESTEROL OXIDASE"/>
    <property type="match status" value="1"/>
</dbReference>
<dbReference type="Pfam" id="PF00732">
    <property type="entry name" value="GMC_oxred_N"/>
    <property type="match status" value="1"/>
</dbReference>
<dbReference type="EC" id="5.3.3.1" evidence="11"/>
<evidence type="ECO:0000256" key="13">
    <source>
        <dbReference type="ARBA" id="ARBA00049723"/>
    </source>
</evidence>
<evidence type="ECO:0000259" key="17">
    <source>
        <dbReference type="Pfam" id="PF00732"/>
    </source>
</evidence>
<evidence type="ECO:0000256" key="9">
    <source>
        <dbReference type="ARBA" id="ARBA00023221"/>
    </source>
</evidence>
<keyword evidence="6" id="KW-0560">Oxidoreductase</keyword>
<evidence type="ECO:0000256" key="16">
    <source>
        <dbReference type="SAM" id="MobiDB-lite"/>
    </source>
</evidence>
<keyword evidence="20" id="KW-1185">Reference proteome</keyword>
<gene>
    <name evidence="19" type="ORF">VE01_06609</name>
</gene>
<evidence type="ECO:0000256" key="7">
    <source>
        <dbReference type="ARBA" id="ARBA00023098"/>
    </source>
</evidence>
<proteinExistence type="inferred from homology"/>
<evidence type="ECO:0000256" key="8">
    <source>
        <dbReference type="ARBA" id="ARBA00023166"/>
    </source>
</evidence>
<evidence type="ECO:0000313" key="19">
    <source>
        <dbReference type="EMBL" id="OBT95340.2"/>
    </source>
</evidence>
<dbReference type="STRING" id="342668.A0A1B8GHM3"/>
<comment type="cofactor">
    <cofactor evidence="1">
        <name>FAD</name>
        <dbReference type="ChEBI" id="CHEBI:57692"/>
    </cofactor>
</comment>
<evidence type="ECO:0000256" key="11">
    <source>
        <dbReference type="ARBA" id="ARBA00038856"/>
    </source>
</evidence>
<sequence>MVFSITKQEPNPASHQGKMSNTNGTNGSNGAHRVNGANGANGKHEIPPVSKPHRVDFARTTSRGPPIDTTWERVNSFPLPPHTATPGGPTARSQAKVRSYGQNEDPKCFPRISKPVELLRTSYDVLVIGSGYGGGVAACRMARAGQTVCLLEQGKERWPGEYPSTLLEATKELHISGEVPSVISKPKMIDKGDPTGLYHLIMGEGQNAFVGNGLGGTSLLNANVFLRTDDGTMGLHNWPPELRKPGALNDYYELAEKMLEPQKYPDEWPELPKLNMLETQANHLGWGDKFRRVPQTTRFSAGANSTGVEMNASALTGQDTTGLNDGSKSSTLVNYLSDAWNWGAEMFCECEVRYIKEHPDEGYIVYFAWHGSGRGAFTEHLHEDLMWVHAKKCVFLGAGSLGTTEILLRSKAMGLSTSSTLGTGMSGNGDILAFGYNCNENVNAIGREFPSPYHPIGPTIAGIIDCREGHENPLDGFVIEEGAIPKALAPLFQVMLELMPGTAHHDVSLIGNVRSKLASIGSHILGPYYQKGSVEKTMVYLVMSHDSNQAILSLKNDKPLLKFLGVGRSDHVEYLNDILAQATSAVGGTFVNSPFYAALGKQEITVHPIGGACMSSCGTGRTGTTNHFGQVFKGNGKETHEGLIVTDGAIVPTALGVNPLATITALAERSVKYTADRMGVTIDYDTKNGLLDLFGFPKHVITGDDSIVNAESLIEETAAGKVSGFEFSEVMSGFIHFGENMEGDRTDDFEVAARTGRGLCEGARFFLSVKAWNTHTIVRRPDHSAMLTGTLVCAGLPGSPFMIKRGDFGLFSANQSISGTKNLTYSFQMIGTDREKYQFEGFKTVNAGVVLNPIALWRATSTLYVTIKRLNGTVIGRGILHIKPTDFLSEARTLTPTGDGLIAKATSTISFLSYFAKQAASLFFTPFSPLQYPSHTPRGFINTCTSDGAIAVIASDGVKTYMNKWESTHPDPAYPVHDLFMVPGASVDHQIFSLQTIPKNAVQYFTERGYRVWVLTHRIGMNMQPTDKWTTFDARLDIRAALAYIRSVCGNRKIYTIAHCMGSVALASGMLDGTIPVEWIKGLSCSQVFMNPQWARINMAKVMMPFDLTRAYRLLGGNWFSCSSSEDDTLVQRAIDQVLRFYPVEPREMCNNVACHRTSFVFGR</sequence>
<keyword evidence="4" id="KW-0285">Flavoprotein</keyword>
<dbReference type="RefSeq" id="XP_059319585.1">
    <property type="nucleotide sequence ID" value="XM_059463815.1"/>
</dbReference>
<dbReference type="GO" id="GO:0004769">
    <property type="term" value="F:steroid Delta-isomerase activity"/>
    <property type="evidence" value="ECO:0007669"/>
    <property type="project" value="UniProtKB-EC"/>
</dbReference>
<dbReference type="GO" id="GO:0008203">
    <property type="term" value="P:cholesterol metabolic process"/>
    <property type="evidence" value="ECO:0007669"/>
    <property type="project" value="UniProtKB-KW"/>
</dbReference>
<feature type="domain" description="Glucose-methanol-choline oxidoreductase N-terminal" evidence="17">
    <location>
        <begin position="150"/>
        <end position="410"/>
    </location>
</feature>
<feature type="compositionally biased region" description="Polar residues" evidence="16">
    <location>
        <begin position="1"/>
        <end position="19"/>
    </location>
</feature>
<dbReference type="InterPro" id="IPR036188">
    <property type="entry name" value="FAD/NAD-bd_sf"/>
</dbReference>
<dbReference type="Pfam" id="PF05199">
    <property type="entry name" value="GMC_oxred_C"/>
    <property type="match status" value="1"/>
</dbReference>
<evidence type="ECO:0000313" key="20">
    <source>
        <dbReference type="Proteomes" id="UP000091956"/>
    </source>
</evidence>
<dbReference type="InterPro" id="IPR029058">
    <property type="entry name" value="AB_hydrolase_fold"/>
</dbReference>
<dbReference type="InterPro" id="IPR007867">
    <property type="entry name" value="GMC_OxRtase_C"/>
</dbReference>
<feature type="region of interest" description="Disordered" evidence="16">
    <location>
        <begin position="1"/>
        <end position="106"/>
    </location>
</feature>
<feature type="domain" description="Glucose-methanol-choline oxidoreductase C-terminal" evidence="18">
    <location>
        <begin position="605"/>
        <end position="667"/>
    </location>
</feature>
<dbReference type="Gene3D" id="3.50.50.60">
    <property type="entry name" value="FAD/NAD(P)-binding domain"/>
    <property type="match status" value="3"/>
</dbReference>
<dbReference type="InterPro" id="IPR052542">
    <property type="entry name" value="Cholesterol_Oxidase"/>
</dbReference>
<dbReference type="InterPro" id="IPR000172">
    <property type="entry name" value="GMC_OxRdtase_N"/>
</dbReference>
<keyword evidence="10" id="KW-0413">Isomerase</keyword>
<dbReference type="Gene3D" id="3.40.50.1820">
    <property type="entry name" value="alpha/beta hydrolase"/>
    <property type="match status" value="1"/>
</dbReference>
<accession>A0A1B8GHM3</accession>
<dbReference type="GeneID" id="28839995"/>
<evidence type="ECO:0000259" key="18">
    <source>
        <dbReference type="Pfam" id="PF05199"/>
    </source>
</evidence>
<comment type="pathway">
    <text evidence="12">Steroid metabolism; cholesterol degradation.</text>
</comment>
<evidence type="ECO:0000256" key="10">
    <source>
        <dbReference type="ARBA" id="ARBA00023235"/>
    </source>
</evidence>
<dbReference type="SUPFAM" id="SSF51905">
    <property type="entry name" value="FAD/NAD(P)-binding domain"/>
    <property type="match status" value="1"/>
</dbReference>
<evidence type="ECO:0000256" key="1">
    <source>
        <dbReference type="ARBA" id="ARBA00001974"/>
    </source>
</evidence>
<organism evidence="19 20">
    <name type="scientific">Pseudogymnoascus verrucosus</name>
    <dbReference type="NCBI Taxonomy" id="342668"/>
    <lineage>
        <taxon>Eukaryota</taxon>
        <taxon>Fungi</taxon>
        <taxon>Dikarya</taxon>
        <taxon>Ascomycota</taxon>
        <taxon>Pezizomycotina</taxon>
        <taxon>Leotiomycetes</taxon>
        <taxon>Thelebolales</taxon>
        <taxon>Thelebolaceae</taxon>
        <taxon>Pseudogymnoascus</taxon>
    </lineage>
</organism>
<evidence type="ECO:0000256" key="3">
    <source>
        <dbReference type="ARBA" id="ARBA00022548"/>
    </source>
</evidence>
<dbReference type="AlphaFoldDB" id="A0A1B8GHM3"/>
<reference evidence="19 20" key="1">
    <citation type="submission" date="2016-03" db="EMBL/GenBank/DDBJ databases">
        <title>Comparative genomics of Pseudogymnoascus destructans, the fungus causing white-nose syndrome of bats.</title>
        <authorList>
            <person name="Palmer J.M."/>
            <person name="Drees K.P."/>
            <person name="Foster J.T."/>
            <person name="Lindner D.L."/>
        </authorList>
    </citation>
    <scope>NUCLEOTIDE SEQUENCE [LARGE SCALE GENOMIC DNA]</scope>
    <source>
        <strain evidence="19 20">UAMH 10579</strain>
    </source>
</reference>
<dbReference type="PANTHER" id="PTHR47470:SF1">
    <property type="entry name" value="FAD-DEPENDENT OXIDOREDUCTASE 2 FAD BINDING DOMAIN-CONTAINING PROTEIN"/>
    <property type="match status" value="1"/>
</dbReference>
<dbReference type="GO" id="GO:0050660">
    <property type="term" value="F:flavin adenine dinucleotide binding"/>
    <property type="evidence" value="ECO:0007669"/>
    <property type="project" value="InterPro"/>
</dbReference>
<evidence type="ECO:0000256" key="14">
    <source>
        <dbReference type="ARBA" id="ARBA00049744"/>
    </source>
</evidence>
<keyword evidence="8" id="KW-1207">Sterol metabolism</keyword>
<reference evidence="20" key="2">
    <citation type="journal article" date="2018" name="Nat. Commun.">
        <title>Extreme sensitivity to ultraviolet light in the fungal pathogen causing white-nose syndrome of bats.</title>
        <authorList>
            <person name="Palmer J.M."/>
            <person name="Drees K.P."/>
            <person name="Foster J.T."/>
            <person name="Lindner D.L."/>
        </authorList>
    </citation>
    <scope>NUCLEOTIDE SEQUENCE [LARGE SCALE GENOMIC DNA]</scope>
    <source>
        <strain evidence="20">UAMH 10579</strain>
    </source>
</reference>
<feature type="compositionally biased region" description="Low complexity" evidence="16">
    <location>
        <begin position="20"/>
        <end position="30"/>
    </location>
</feature>
<evidence type="ECO:0000256" key="15">
    <source>
        <dbReference type="ARBA" id="ARBA00049778"/>
    </source>
</evidence>
<comment type="similarity">
    <text evidence="2">Belongs to the GMC oxidoreductase family.</text>
</comment>
<evidence type="ECO:0000256" key="2">
    <source>
        <dbReference type="ARBA" id="ARBA00010790"/>
    </source>
</evidence>
<dbReference type="SUPFAM" id="SSF53474">
    <property type="entry name" value="alpha/beta-Hydrolases"/>
    <property type="match status" value="1"/>
</dbReference>
<evidence type="ECO:0000256" key="5">
    <source>
        <dbReference type="ARBA" id="ARBA00022827"/>
    </source>
</evidence>
<keyword evidence="5" id="KW-0274">FAD</keyword>
<dbReference type="Proteomes" id="UP000091956">
    <property type="component" value="Unassembled WGS sequence"/>
</dbReference>
<name>A0A1B8GHM3_9PEZI</name>
<evidence type="ECO:0000256" key="6">
    <source>
        <dbReference type="ARBA" id="ARBA00023002"/>
    </source>
</evidence>
<keyword evidence="9" id="KW-0753">Steroid metabolism</keyword>
<dbReference type="EMBL" id="KV460236">
    <property type="protein sequence ID" value="OBT95340.2"/>
    <property type="molecule type" value="Genomic_DNA"/>
</dbReference>
<dbReference type="EC" id="1.1.3.6" evidence="13"/>
<dbReference type="GO" id="GO:0016995">
    <property type="term" value="F:cholesterol oxidase activity"/>
    <property type="evidence" value="ECO:0007669"/>
    <property type="project" value="UniProtKB-EC"/>
</dbReference>
<protein>
    <recommendedName>
        <fullName evidence="14">Cholesterol oxidase</fullName>
        <ecNumber evidence="13">1.1.3.6</ecNumber>
        <ecNumber evidence="11">5.3.3.1</ecNumber>
    </recommendedName>
    <alternativeName>
        <fullName evidence="15">Cholesterol isomerase</fullName>
    </alternativeName>
</protein>